<reference evidence="2" key="1">
    <citation type="submission" date="2020-07" db="EMBL/GenBank/DDBJ databases">
        <title>Ethylene signaling mediates host invasion by parasitic plants.</title>
        <authorList>
            <person name="Yoshida S."/>
        </authorList>
    </citation>
    <scope>NUCLEOTIDE SEQUENCE</scope>
    <source>
        <strain evidence="2">Okayama</strain>
    </source>
</reference>
<name>A0A830CN30_9LAMI</name>
<protein>
    <recommendedName>
        <fullName evidence="1">Myb/SANT-like domain-containing protein</fullName>
    </recommendedName>
</protein>
<evidence type="ECO:0000259" key="1">
    <source>
        <dbReference type="Pfam" id="PF12776"/>
    </source>
</evidence>
<organism evidence="2 3">
    <name type="scientific">Phtheirospermum japonicum</name>
    <dbReference type="NCBI Taxonomy" id="374723"/>
    <lineage>
        <taxon>Eukaryota</taxon>
        <taxon>Viridiplantae</taxon>
        <taxon>Streptophyta</taxon>
        <taxon>Embryophyta</taxon>
        <taxon>Tracheophyta</taxon>
        <taxon>Spermatophyta</taxon>
        <taxon>Magnoliopsida</taxon>
        <taxon>eudicotyledons</taxon>
        <taxon>Gunneridae</taxon>
        <taxon>Pentapetalae</taxon>
        <taxon>asterids</taxon>
        <taxon>lamiids</taxon>
        <taxon>Lamiales</taxon>
        <taxon>Orobanchaceae</taxon>
        <taxon>Orobanchaceae incertae sedis</taxon>
        <taxon>Phtheirospermum</taxon>
    </lineage>
</organism>
<comment type="caution">
    <text evidence="2">The sequence shown here is derived from an EMBL/GenBank/DDBJ whole genome shotgun (WGS) entry which is preliminary data.</text>
</comment>
<dbReference type="PANTHER" id="PTHR46250:SF15">
    <property type="entry name" value="OS01G0523800 PROTEIN"/>
    <property type="match status" value="1"/>
</dbReference>
<dbReference type="PANTHER" id="PTHR46250">
    <property type="entry name" value="MYB/SANT-LIKE DNA-BINDING DOMAIN PROTEIN-RELATED"/>
    <property type="match status" value="1"/>
</dbReference>
<dbReference type="Pfam" id="PF12776">
    <property type="entry name" value="Myb_DNA-bind_3"/>
    <property type="match status" value="1"/>
</dbReference>
<gene>
    <name evidence="2" type="ORF">PHJA_002020700</name>
</gene>
<evidence type="ECO:0000313" key="3">
    <source>
        <dbReference type="Proteomes" id="UP000653305"/>
    </source>
</evidence>
<feature type="domain" description="Myb/SANT-like" evidence="1">
    <location>
        <begin position="20"/>
        <end position="115"/>
    </location>
</feature>
<dbReference type="EMBL" id="BMAC01000542">
    <property type="protein sequence ID" value="GFP98768.1"/>
    <property type="molecule type" value="Genomic_DNA"/>
</dbReference>
<dbReference type="Proteomes" id="UP000653305">
    <property type="component" value="Unassembled WGS sequence"/>
</dbReference>
<accession>A0A830CN30</accession>
<dbReference type="InterPro" id="IPR024752">
    <property type="entry name" value="Myb/SANT-like_dom"/>
</dbReference>
<dbReference type="AlphaFoldDB" id="A0A830CN30"/>
<proteinExistence type="predicted"/>
<keyword evidence="3" id="KW-1185">Reference proteome</keyword>
<sequence length="135" mass="15597">MESFASVGKSTQPRGTRRVWSQEEEKVLAQLLKDLVVRGWKCDNGFRSGYTHVLEQYMSQAFPGTDIRAEPHISSKIHIWEKHYGTLTMMLGRSEFSWNETSHTIGVKDDAHWNQFVKEDANAKTMRIQVLAVVW</sequence>
<evidence type="ECO:0000313" key="2">
    <source>
        <dbReference type="EMBL" id="GFP98768.1"/>
    </source>
</evidence>
<dbReference type="OrthoDB" id="910499at2759"/>